<dbReference type="OrthoDB" id="10250354at2759"/>
<dbReference type="InterPro" id="IPR036869">
    <property type="entry name" value="J_dom_sf"/>
</dbReference>
<dbReference type="Gene3D" id="1.10.287.110">
    <property type="entry name" value="DnaJ domain"/>
    <property type="match status" value="1"/>
</dbReference>
<feature type="domain" description="J" evidence="2">
    <location>
        <begin position="77"/>
        <end position="156"/>
    </location>
</feature>
<dbReference type="Pfam" id="PF00226">
    <property type="entry name" value="DnaJ"/>
    <property type="match status" value="1"/>
</dbReference>
<dbReference type="SMART" id="SM00271">
    <property type="entry name" value="DnaJ"/>
    <property type="match status" value="1"/>
</dbReference>
<feature type="region of interest" description="Disordered" evidence="1">
    <location>
        <begin position="203"/>
        <end position="244"/>
    </location>
</feature>
<dbReference type="KEGG" id="sre:PTSG_09889"/>
<protein>
    <recommendedName>
        <fullName evidence="2">J domain-containing protein</fullName>
    </recommendedName>
</protein>
<dbReference type="RefSeq" id="XP_004989243.1">
    <property type="nucleotide sequence ID" value="XM_004989186.1"/>
</dbReference>
<evidence type="ECO:0000256" key="1">
    <source>
        <dbReference type="SAM" id="MobiDB-lite"/>
    </source>
</evidence>
<evidence type="ECO:0000313" key="3">
    <source>
        <dbReference type="EMBL" id="EGD79158.1"/>
    </source>
</evidence>
<dbReference type="AlphaFoldDB" id="F2UNF3"/>
<dbReference type="SUPFAM" id="SSF46565">
    <property type="entry name" value="Chaperone J-domain"/>
    <property type="match status" value="1"/>
</dbReference>
<proteinExistence type="predicted"/>
<feature type="compositionally biased region" description="Polar residues" evidence="1">
    <location>
        <begin position="227"/>
        <end position="244"/>
    </location>
</feature>
<dbReference type="Proteomes" id="UP000007799">
    <property type="component" value="Unassembled WGS sequence"/>
</dbReference>
<dbReference type="InterPro" id="IPR001623">
    <property type="entry name" value="DnaJ_domain"/>
</dbReference>
<reference evidence="3" key="1">
    <citation type="submission" date="2009-08" db="EMBL/GenBank/DDBJ databases">
        <title>Annotation of Salpingoeca rosetta.</title>
        <authorList>
            <consortium name="The Broad Institute Genome Sequencing Platform"/>
            <person name="Russ C."/>
            <person name="Cuomo C."/>
            <person name="Burger G."/>
            <person name="Gray M.W."/>
            <person name="Holland P.W.H."/>
            <person name="King N."/>
            <person name="Lang F.B.F."/>
            <person name="Roger A.J."/>
            <person name="Ruiz-Trillo I."/>
            <person name="Young S.K."/>
            <person name="Zeng Q."/>
            <person name="Gargeya S."/>
            <person name="Alvarado L."/>
            <person name="Berlin A."/>
            <person name="Chapman S.B."/>
            <person name="Chen Z."/>
            <person name="Freedman E."/>
            <person name="Gellesch M."/>
            <person name="Goldberg J."/>
            <person name="Griggs A."/>
            <person name="Gujja S."/>
            <person name="Heilman E."/>
            <person name="Heiman D."/>
            <person name="Howarth C."/>
            <person name="Mehta T."/>
            <person name="Neiman D."/>
            <person name="Pearson M."/>
            <person name="Roberts A."/>
            <person name="Saif S."/>
            <person name="Shea T."/>
            <person name="Shenoy N."/>
            <person name="Sisk P."/>
            <person name="Stolte C."/>
            <person name="Sykes S."/>
            <person name="White J."/>
            <person name="Yandava C."/>
            <person name="Haas B."/>
            <person name="Nusbaum C."/>
            <person name="Birren B."/>
        </authorList>
    </citation>
    <scope>NUCLEOTIDE SEQUENCE [LARGE SCALE GENOMIC DNA]</scope>
    <source>
        <strain evidence="3">ATCC 50818</strain>
    </source>
</reference>
<evidence type="ECO:0000313" key="4">
    <source>
        <dbReference type="Proteomes" id="UP000007799"/>
    </source>
</evidence>
<dbReference type="PROSITE" id="PS50076">
    <property type="entry name" value="DNAJ_2"/>
    <property type="match status" value="1"/>
</dbReference>
<dbReference type="EMBL" id="GL832984">
    <property type="protein sequence ID" value="EGD79158.1"/>
    <property type="molecule type" value="Genomic_DNA"/>
</dbReference>
<dbReference type="CDD" id="cd06257">
    <property type="entry name" value="DnaJ"/>
    <property type="match status" value="1"/>
</dbReference>
<name>F2UNF3_SALR5</name>
<gene>
    <name evidence="3" type="ORF">PTSG_09889</name>
</gene>
<keyword evidence="4" id="KW-1185">Reference proteome</keyword>
<accession>F2UNF3</accession>
<evidence type="ECO:0000259" key="2">
    <source>
        <dbReference type="PROSITE" id="PS50076"/>
    </source>
</evidence>
<sequence length="244" mass="27380">MWVRGERVMMPNHFFELKRTTSIMMALRLRLLLRPVRAQLTAATPTTALRVRQRHHYLRGGLAVGGRRSLSSSGKQDPYSILGVSSEDHLDVIKSTYLDLARVHHPDVRGGGDAELFKELASAMREILVYRLQLDTKEMAAEGQEGKERKLYRTFDPGFVFEFVRESVDAAKLRQEVQQATRGMGKAGPDMGDWFFMAELVGADDGQQNKTQQPGDGATSHHRHHLNQPTPSIEASPSSNKKSN</sequence>
<dbReference type="GeneID" id="16069787"/>
<dbReference type="InParanoid" id="F2UNF3"/>
<organism evidence="4">
    <name type="scientific">Salpingoeca rosetta (strain ATCC 50818 / BSB-021)</name>
    <dbReference type="NCBI Taxonomy" id="946362"/>
    <lineage>
        <taxon>Eukaryota</taxon>
        <taxon>Choanoflagellata</taxon>
        <taxon>Craspedida</taxon>
        <taxon>Salpingoecidae</taxon>
        <taxon>Salpingoeca</taxon>
    </lineage>
</organism>